<organism evidence="2 3">
    <name type="scientific">Microseira wollei NIES-4236</name>
    <dbReference type="NCBI Taxonomy" id="2530354"/>
    <lineage>
        <taxon>Bacteria</taxon>
        <taxon>Bacillati</taxon>
        <taxon>Cyanobacteriota</taxon>
        <taxon>Cyanophyceae</taxon>
        <taxon>Oscillatoriophycideae</taxon>
        <taxon>Aerosakkonematales</taxon>
        <taxon>Aerosakkonemataceae</taxon>
        <taxon>Microseira</taxon>
    </lineage>
</organism>
<protein>
    <recommendedName>
        <fullName evidence="4">Transposase</fullName>
    </recommendedName>
</protein>
<dbReference type="AlphaFoldDB" id="A0AAV3XBT1"/>
<dbReference type="EMBL" id="BLAY01000033">
    <property type="protein sequence ID" value="GET37732.1"/>
    <property type="molecule type" value="Genomic_DNA"/>
</dbReference>
<dbReference type="Proteomes" id="UP001050975">
    <property type="component" value="Unassembled WGS sequence"/>
</dbReference>
<evidence type="ECO:0000313" key="3">
    <source>
        <dbReference type="Proteomes" id="UP001050975"/>
    </source>
</evidence>
<comment type="caution">
    <text evidence="2">The sequence shown here is derived from an EMBL/GenBank/DDBJ whole genome shotgun (WGS) entry which is preliminary data.</text>
</comment>
<evidence type="ECO:0008006" key="4">
    <source>
        <dbReference type="Google" id="ProtNLM"/>
    </source>
</evidence>
<evidence type="ECO:0000256" key="1">
    <source>
        <dbReference type="SAM" id="Phobius"/>
    </source>
</evidence>
<keyword evidence="1" id="KW-0472">Membrane</keyword>
<feature type="transmembrane region" description="Helical" evidence="1">
    <location>
        <begin position="43"/>
        <end position="60"/>
    </location>
</feature>
<name>A0AAV3XBT1_9CYAN</name>
<reference evidence="2" key="1">
    <citation type="submission" date="2019-10" db="EMBL/GenBank/DDBJ databases">
        <title>Draft genome sequece of Microseira wollei NIES-4236.</title>
        <authorList>
            <person name="Yamaguchi H."/>
            <person name="Suzuki S."/>
            <person name="Kawachi M."/>
        </authorList>
    </citation>
    <scope>NUCLEOTIDE SEQUENCE</scope>
    <source>
        <strain evidence="2">NIES-4236</strain>
    </source>
</reference>
<keyword evidence="1" id="KW-1133">Transmembrane helix</keyword>
<keyword evidence="1" id="KW-0812">Transmembrane</keyword>
<gene>
    <name evidence="2" type="ORF">MiSe_24860</name>
</gene>
<sequence length="68" mass="8124">MKEEFRDIYENCQSVESGKHRMSQWLIHAQVFMEKLLALFGHIYQKFLIILLATQLALLWKELTIKLS</sequence>
<evidence type="ECO:0000313" key="2">
    <source>
        <dbReference type="EMBL" id="GET37732.1"/>
    </source>
</evidence>
<proteinExistence type="predicted"/>
<accession>A0AAV3XBT1</accession>
<keyword evidence="3" id="KW-1185">Reference proteome</keyword>